<dbReference type="GeneID" id="25910780"/>
<proteinExistence type="predicted"/>
<protein>
    <submittedName>
        <fullName evidence="1">Uncharacterized protein</fullName>
    </submittedName>
</protein>
<feature type="non-terminal residue" evidence="1">
    <location>
        <position position="1"/>
    </location>
</feature>
<accession>A0A0L0FKF9</accession>
<dbReference type="Proteomes" id="UP000054560">
    <property type="component" value="Unassembled WGS sequence"/>
</dbReference>
<dbReference type="EMBL" id="KQ242789">
    <property type="protein sequence ID" value="KNC77259.1"/>
    <property type="molecule type" value="Genomic_DNA"/>
</dbReference>
<reference evidence="1 2" key="1">
    <citation type="submission" date="2011-02" db="EMBL/GenBank/DDBJ databases">
        <title>The Genome Sequence of Sphaeroforma arctica JP610.</title>
        <authorList>
            <consortium name="The Broad Institute Genome Sequencing Platform"/>
            <person name="Russ C."/>
            <person name="Cuomo C."/>
            <person name="Young S.K."/>
            <person name="Zeng Q."/>
            <person name="Gargeya S."/>
            <person name="Alvarado L."/>
            <person name="Berlin A."/>
            <person name="Chapman S.B."/>
            <person name="Chen Z."/>
            <person name="Freedman E."/>
            <person name="Gellesch M."/>
            <person name="Goldberg J."/>
            <person name="Griggs A."/>
            <person name="Gujja S."/>
            <person name="Heilman E."/>
            <person name="Heiman D."/>
            <person name="Howarth C."/>
            <person name="Mehta T."/>
            <person name="Neiman D."/>
            <person name="Pearson M."/>
            <person name="Roberts A."/>
            <person name="Saif S."/>
            <person name="Shea T."/>
            <person name="Shenoy N."/>
            <person name="Sisk P."/>
            <person name="Stolte C."/>
            <person name="Sykes S."/>
            <person name="White J."/>
            <person name="Yandava C."/>
            <person name="Burger G."/>
            <person name="Gray M.W."/>
            <person name="Holland P.W.H."/>
            <person name="King N."/>
            <person name="Lang F.B.F."/>
            <person name="Roger A.J."/>
            <person name="Ruiz-Trillo I."/>
            <person name="Haas B."/>
            <person name="Nusbaum C."/>
            <person name="Birren B."/>
        </authorList>
    </citation>
    <scope>NUCLEOTIDE SEQUENCE [LARGE SCALE GENOMIC DNA]</scope>
    <source>
        <strain evidence="1 2">JP610</strain>
    </source>
</reference>
<evidence type="ECO:0000313" key="2">
    <source>
        <dbReference type="Proteomes" id="UP000054560"/>
    </source>
</evidence>
<sequence>PTFTAATAPAPPQTDHVPPFEDNPALLNTLLDAIEAEHHVQVLRLLYDVVLQVVRTVTSKKTHPTLLTLMYVCKLHPQYFTHAAIVEELVSALSVNGPVQ</sequence>
<evidence type="ECO:0000313" key="1">
    <source>
        <dbReference type="EMBL" id="KNC77259.1"/>
    </source>
</evidence>
<name>A0A0L0FKF9_9EUKA</name>
<feature type="non-terminal residue" evidence="1">
    <location>
        <position position="100"/>
    </location>
</feature>
<keyword evidence="2" id="KW-1185">Reference proteome</keyword>
<gene>
    <name evidence="1" type="ORF">SARC_10276</name>
</gene>
<dbReference type="RefSeq" id="XP_014151161.1">
    <property type="nucleotide sequence ID" value="XM_014295686.1"/>
</dbReference>
<organism evidence="1 2">
    <name type="scientific">Sphaeroforma arctica JP610</name>
    <dbReference type="NCBI Taxonomy" id="667725"/>
    <lineage>
        <taxon>Eukaryota</taxon>
        <taxon>Ichthyosporea</taxon>
        <taxon>Ichthyophonida</taxon>
        <taxon>Sphaeroforma</taxon>
    </lineage>
</organism>
<dbReference type="AlphaFoldDB" id="A0A0L0FKF9"/>